<keyword evidence="7" id="KW-1185">Reference proteome</keyword>
<evidence type="ECO:0000313" key="6">
    <source>
        <dbReference type="EMBL" id="PSB91655.1"/>
    </source>
</evidence>
<evidence type="ECO:0000313" key="7">
    <source>
        <dbReference type="Proteomes" id="UP000242660"/>
    </source>
</evidence>
<feature type="domain" description="Rieske" evidence="5">
    <location>
        <begin position="7"/>
        <end position="113"/>
    </location>
</feature>
<comment type="caution">
    <text evidence="6">The sequence shown here is derived from an EMBL/GenBank/DDBJ whole genome shotgun (WGS) entry which is preliminary data.</text>
</comment>
<dbReference type="InterPro" id="IPR017941">
    <property type="entry name" value="Rieske_2Fe-2S"/>
</dbReference>
<reference evidence="6 7" key="1">
    <citation type="journal article" date="2017" name="Front. Microbiol.">
        <title>Genome of Ca. Pandoraea novymonadis, an Endosymbiotic Bacterium of the Trypanosomatid Novymonas esmeraldas.</title>
        <authorList>
            <person name="Kostygov A.Y."/>
            <person name="Butenko A."/>
            <person name="Nenarokova A."/>
            <person name="Tashyreva D."/>
            <person name="Flegontov P."/>
            <person name="Lukes J."/>
            <person name="Yurchenko V."/>
        </authorList>
    </citation>
    <scope>NUCLEOTIDE SEQUENCE [LARGE SCALE GENOMIC DNA]</scope>
    <source>
        <strain evidence="6 7">E262</strain>
    </source>
</reference>
<gene>
    <name evidence="6" type="ORF">BZL35_00872</name>
</gene>
<dbReference type="EMBL" id="MUHY01000003">
    <property type="protein sequence ID" value="PSB91655.1"/>
    <property type="molecule type" value="Genomic_DNA"/>
</dbReference>
<dbReference type="Gene3D" id="2.102.10.10">
    <property type="entry name" value="Rieske [2Fe-2S] iron-sulphur domain"/>
    <property type="match status" value="1"/>
</dbReference>
<name>A0ABX5FCZ6_9BURK</name>
<dbReference type="PROSITE" id="PS51296">
    <property type="entry name" value="RIESKE"/>
    <property type="match status" value="1"/>
</dbReference>
<keyword evidence="1" id="KW-0001">2Fe-2S</keyword>
<dbReference type="SUPFAM" id="SSF50022">
    <property type="entry name" value="ISP domain"/>
    <property type="match status" value="1"/>
</dbReference>
<evidence type="ECO:0000256" key="3">
    <source>
        <dbReference type="ARBA" id="ARBA00023004"/>
    </source>
</evidence>
<dbReference type="Pfam" id="PF00355">
    <property type="entry name" value="Rieske"/>
    <property type="match status" value="1"/>
</dbReference>
<organism evidence="6 7">
    <name type="scientific">Candidatus Pandoraea novymonadis</name>
    <dbReference type="NCBI Taxonomy" id="1808959"/>
    <lineage>
        <taxon>Bacteria</taxon>
        <taxon>Pseudomonadati</taxon>
        <taxon>Pseudomonadota</taxon>
        <taxon>Betaproteobacteria</taxon>
        <taxon>Burkholderiales</taxon>
        <taxon>Burkholderiaceae</taxon>
        <taxon>Pandoraea</taxon>
    </lineage>
</organism>
<keyword evidence="4" id="KW-0411">Iron-sulfur</keyword>
<dbReference type="PANTHER" id="PTHR40261">
    <property type="match status" value="1"/>
</dbReference>
<sequence length="137" mass="15196">MIDISVVQICRGVDLVDRGRGVRFEIEIDGHVTPAFVIRYDGAVFGYVNQCVHMSMELDWQEGEFFEKTGQYLICATHGVIFEPNTGRCVTDLCSGSWLRKLNIVERGTGADSVIFFVQTDTGTSIDVPVSCDHSLS</sequence>
<accession>A0ABX5FCZ6</accession>
<dbReference type="InterPro" id="IPR036922">
    <property type="entry name" value="Rieske_2Fe-2S_sf"/>
</dbReference>
<protein>
    <recommendedName>
        <fullName evidence="5">Rieske domain-containing protein</fullName>
    </recommendedName>
</protein>
<dbReference type="Proteomes" id="UP000242660">
    <property type="component" value="Unassembled WGS sequence"/>
</dbReference>
<keyword evidence="3" id="KW-0408">Iron</keyword>
<dbReference type="PANTHER" id="PTHR40261:SF1">
    <property type="entry name" value="RIESKE DOMAIN-CONTAINING PROTEIN"/>
    <property type="match status" value="1"/>
</dbReference>
<evidence type="ECO:0000256" key="2">
    <source>
        <dbReference type="ARBA" id="ARBA00022723"/>
    </source>
</evidence>
<evidence type="ECO:0000259" key="5">
    <source>
        <dbReference type="PROSITE" id="PS51296"/>
    </source>
</evidence>
<evidence type="ECO:0000256" key="1">
    <source>
        <dbReference type="ARBA" id="ARBA00022714"/>
    </source>
</evidence>
<keyword evidence="2" id="KW-0479">Metal-binding</keyword>
<evidence type="ECO:0000256" key="4">
    <source>
        <dbReference type="ARBA" id="ARBA00023014"/>
    </source>
</evidence>
<proteinExistence type="predicted"/>
<dbReference type="RefSeq" id="WP_181276557.1">
    <property type="nucleotide sequence ID" value="NZ_MUHY01000003.1"/>
</dbReference>